<comment type="caution">
    <text evidence="1">The sequence shown here is derived from an EMBL/GenBank/DDBJ whole genome shotgun (WGS) entry which is preliminary data.</text>
</comment>
<sequence length="234" mass="26750">MGRDLQKRKRRSSRNAIRQPSSTLKSKRLLNPLGNDLIAKNWNKKETTTQNYKRLGLVGRLKTPTGGVEPDAGLRKPDGRRSTKPVDPFAIESATSAVVTEARVERDENGKIVRVLHGEEKSKKRENPLNDPLNDLDSEDDEAEDEDMEEWDGIEEETREEGSGIFPQLEAEANRPTIRKKKTQSSREKEWLQRLVEKYGDDTKAMARDRKLNPMQQTEADIAKRIKKWKGTST</sequence>
<dbReference type="EMBL" id="MU394289">
    <property type="protein sequence ID" value="KAI6090767.1"/>
    <property type="molecule type" value="Genomic_DNA"/>
</dbReference>
<gene>
    <name evidence="1" type="ORF">F4821DRAFT_9916</name>
</gene>
<proteinExistence type="predicted"/>
<name>A0ACC0DDC6_9PEZI</name>
<keyword evidence="2" id="KW-1185">Reference proteome</keyword>
<protein>
    <submittedName>
        <fullName evidence="1">Ribosome biogenesis protein Nop16</fullName>
    </submittedName>
</protein>
<dbReference type="Proteomes" id="UP001497680">
    <property type="component" value="Unassembled WGS sequence"/>
</dbReference>
<evidence type="ECO:0000313" key="1">
    <source>
        <dbReference type="EMBL" id="KAI6090767.1"/>
    </source>
</evidence>
<evidence type="ECO:0000313" key="2">
    <source>
        <dbReference type="Proteomes" id="UP001497680"/>
    </source>
</evidence>
<organism evidence="1 2">
    <name type="scientific">Hypoxylon rubiginosum</name>
    <dbReference type="NCBI Taxonomy" id="110542"/>
    <lineage>
        <taxon>Eukaryota</taxon>
        <taxon>Fungi</taxon>
        <taxon>Dikarya</taxon>
        <taxon>Ascomycota</taxon>
        <taxon>Pezizomycotina</taxon>
        <taxon>Sordariomycetes</taxon>
        <taxon>Xylariomycetidae</taxon>
        <taxon>Xylariales</taxon>
        <taxon>Hypoxylaceae</taxon>
        <taxon>Hypoxylon</taxon>
    </lineage>
</organism>
<accession>A0ACC0DDC6</accession>
<reference evidence="1 2" key="1">
    <citation type="journal article" date="2022" name="New Phytol.">
        <title>Ecological generalism drives hyperdiversity of secondary metabolite gene clusters in xylarialean endophytes.</title>
        <authorList>
            <person name="Franco M.E.E."/>
            <person name="Wisecaver J.H."/>
            <person name="Arnold A.E."/>
            <person name="Ju Y.M."/>
            <person name="Slot J.C."/>
            <person name="Ahrendt S."/>
            <person name="Moore L.P."/>
            <person name="Eastman K.E."/>
            <person name="Scott K."/>
            <person name="Konkel Z."/>
            <person name="Mondo S.J."/>
            <person name="Kuo A."/>
            <person name="Hayes R.D."/>
            <person name="Haridas S."/>
            <person name="Andreopoulos B."/>
            <person name="Riley R."/>
            <person name="LaButti K."/>
            <person name="Pangilinan J."/>
            <person name="Lipzen A."/>
            <person name="Amirebrahimi M."/>
            <person name="Yan J."/>
            <person name="Adam C."/>
            <person name="Keymanesh K."/>
            <person name="Ng V."/>
            <person name="Louie K."/>
            <person name="Northen T."/>
            <person name="Drula E."/>
            <person name="Henrissat B."/>
            <person name="Hsieh H.M."/>
            <person name="Youens-Clark K."/>
            <person name="Lutzoni F."/>
            <person name="Miadlikowska J."/>
            <person name="Eastwood D.C."/>
            <person name="Hamelin R.C."/>
            <person name="Grigoriev I.V."/>
            <person name="U'Ren J.M."/>
        </authorList>
    </citation>
    <scope>NUCLEOTIDE SEQUENCE [LARGE SCALE GENOMIC DNA]</scope>
    <source>
        <strain evidence="1 2">ER1909</strain>
    </source>
</reference>